<comment type="subcellular location">
    <subcellularLocation>
        <location evidence="1 11">Cell outer membrane</location>
        <topology evidence="1 11">Multi-pass membrane protein</topology>
    </subcellularLocation>
</comment>
<feature type="chain" id="PRO_5002030660" evidence="14">
    <location>
        <begin position="28"/>
        <end position="730"/>
    </location>
</feature>
<keyword evidence="14" id="KW-0732">Signal</keyword>
<feature type="signal peptide" evidence="14">
    <location>
        <begin position="1"/>
        <end position="27"/>
    </location>
</feature>
<evidence type="ECO:0000256" key="7">
    <source>
        <dbReference type="ARBA" id="ARBA00023065"/>
    </source>
</evidence>
<evidence type="ECO:0000256" key="13">
    <source>
        <dbReference type="SAM" id="MobiDB-lite"/>
    </source>
</evidence>
<organism evidence="17 18">
    <name type="scientific">Sphingopyxis fribergensis</name>
    <dbReference type="NCBI Taxonomy" id="1515612"/>
    <lineage>
        <taxon>Bacteria</taxon>
        <taxon>Pseudomonadati</taxon>
        <taxon>Pseudomonadota</taxon>
        <taxon>Alphaproteobacteria</taxon>
        <taxon>Sphingomonadales</taxon>
        <taxon>Sphingomonadaceae</taxon>
        <taxon>Sphingopyxis</taxon>
    </lineage>
</organism>
<sequence>MGFASIRRLAACGISVLALGQASIALAQETDDSEIVVTAAKREQSVRDVSGSVSAVSEATLQKLNAQSLSDYITRVPGVVFNDYQPGVSEVVIRGVASSTYHEANQATTGYYLNEVPLIEPGFPLVIPDVDSFDVSRVEVLRGPQGTLFGSSSLGGAINYVVNEADPSRFDGGFEGNLATTKGAGEASYAAKAMVNVPIATDKLAVRLVALQRYDAGYLDNTLLGENGSNDLRVRGLRGSIVFTPNEATRISALSMYQEYDLDDQTYVIFGPPKTFDRATNVAEFQDTSFMMHSLRIEQDLGFATLTAVGSYTEKKANLAFDNSIFGGNDPRTDTPELASSNGKSKTEYGELRLASPDSGRFRWLLGANYTRLRSNNTDGTFIEGIADYIDANPGEFDGQPGSELAPGDLATRTISSNRVTEKAIFGEASFDIVDALTLTVGGRLFEYRSRPRLQYLPNANLVDPFDFAPAADKDSDFIPKVSLTYKPSNDFMIYALYSEGFRIGGVNVYSAAVPGLPLTFESDTTKNYEVGTRFDLIDRTLSVDVTAYHIDWGNVQARLFTPVDFNAYTVNGGGADIDGVEISLNLRPTRNLSFSSNIAYNDARLSTLLPDSFAPGGGYAKGTRLPGASEWTLSNSLDLSFADAPLKPRFGIAHRYLSSAPVDFAGSLEKGDFHLVDLNASVTVNDRIELSLFAKNLFNQYGILNAPFAFAGSVARPRTLGATVRFSLN</sequence>
<dbReference type="PANTHER" id="PTHR32552:SF81">
    <property type="entry name" value="TONB-DEPENDENT OUTER MEMBRANE RECEPTOR"/>
    <property type="match status" value="1"/>
</dbReference>
<dbReference type="EMBL" id="CP009122">
    <property type="protein sequence ID" value="AJA08286.1"/>
    <property type="molecule type" value="Genomic_DNA"/>
</dbReference>
<keyword evidence="7" id="KW-0406">Ion transport</keyword>
<evidence type="ECO:0000256" key="9">
    <source>
        <dbReference type="ARBA" id="ARBA00023136"/>
    </source>
</evidence>
<evidence type="ECO:0000256" key="10">
    <source>
        <dbReference type="ARBA" id="ARBA00023237"/>
    </source>
</evidence>
<dbReference type="SUPFAM" id="SSF56935">
    <property type="entry name" value="Porins"/>
    <property type="match status" value="1"/>
</dbReference>
<dbReference type="PANTHER" id="PTHR32552">
    <property type="entry name" value="FERRICHROME IRON RECEPTOR-RELATED"/>
    <property type="match status" value="1"/>
</dbReference>
<evidence type="ECO:0000256" key="3">
    <source>
        <dbReference type="ARBA" id="ARBA00022452"/>
    </source>
</evidence>
<feature type="domain" description="TonB-dependent receptor-like beta-barrel" evidence="15">
    <location>
        <begin position="270"/>
        <end position="698"/>
    </location>
</feature>
<dbReference type="STRING" id="1515612.SKP52_06820"/>
<feature type="domain" description="TonB-dependent receptor plug" evidence="16">
    <location>
        <begin position="46"/>
        <end position="157"/>
    </location>
</feature>
<comment type="similarity">
    <text evidence="11 12">Belongs to the TonB-dependent receptor family.</text>
</comment>
<dbReference type="InterPro" id="IPR012910">
    <property type="entry name" value="Plug_dom"/>
</dbReference>
<dbReference type="RefSeq" id="WP_039573115.1">
    <property type="nucleotide sequence ID" value="NZ_CP009122.1"/>
</dbReference>
<evidence type="ECO:0000259" key="15">
    <source>
        <dbReference type="Pfam" id="PF00593"/>
    </source>
</evidence>
<dbReference type="Gene3D" id="2.40.170.20">
    <property type="entry name" value="TonB-dependent receptor, beta-barrel domain"/>
    <property type="match status" value="1"/>
</dbReference>
<dbReference type="InterPro" id="IPR039426">
    <property type="entry name" value="TonB-dep_rcpt-like"/>
</dbReference>
<dbReference type="InterPro" id="IPR000531">
    <property type="entry name" value="Beta-barrel_TonB"/>
</dbReference>
<evidence type="ECO:0000256" key="6">
    <source>
        <dbReference type="ARBA" id="ARBA00023004"/>
    </source>
</evidence>
<accession>A0A0A7PDV1</accession>
<keyword evidence="6" id="KW-0408">Iron</keyword>
<dbReference type="OrthoDB" id="9760333at2"/>
<evidence type="ECO:0000256" key="1">
    <source>
        <dbReference type="ARBA" id="ARBA00004571"/>
    </source>
</evidence>
<dbReference type="GO" id="GO:0006826">
    <property type="term" value="P:iron ion transport"/>
    <property type="evidence" value="ECO:0007669"/>
    <property type="project" value="UniProtKB-KW"/>
</dbReference>
<keyword evidence="3 11" id="KW-1134">Transmembrane beta strand</keyword>
<evidence type="ECO:0000256" key="11">
    <source>
        <dbReference type="PROSITE-ProRule" id="PRU01360"/>
    </source>
</evidence>
<feature type="region of interest" description="Disordered" evidence="13">
    <location>
        <begin position="330"/>
        <end position="349"/>
    </location>
</feature>
<keyword evidence="5 11" id="KW-0812">Transmembrane</keyword>
<keyword evidence="18" id="KW-1185">Reference proteome</keyword>
<keyword evidence="17" id="KW-0675">Receptor</keyword>
<evidence type="ECO:0000313" key="18">
    <source>
        <dbReference type="Proteomes" id="UP000030907"/>
    </source>
</evidence>
<evidence type="ECO:0000256" key="12">
    <source>
        <dbReference type="RuleBase" id="RU003357"/>
    </source>
</evidence>
<evidence type="ECO:0000256" key="8">
    <source>
        <dbReference type="ARBA" id="ARBA00023077"/>
    </source>
</evidence>
<dbReference type="Proteomes" id="UP000030907">
    <property type="component" value="Chromosome"/>
</dbReference>
<dbReference type="Pfam" id="PF07715">
    <property type="entry name" value="Plug"/>
    <property type="match status" value="1"/>
</dbReference>
<gene>
    <name evidence="17" type="ORF">SKP52_06820</name>
</gene>
<evidence type="ECO:0000256" key="5">
    <source>
        <dbReference type="ARBA" id="ARBA00022692"/>
    </source>
</evidence>
<dbReference type="CDD" id="cd01347">
    <property type="entry name" value="ligand_gated_channel"/>
    <property type="match status" value="1"/>
</dbReference>
<keyword evidence="2 11" id="KW-0813">Transport</keyword>
<evidence type="ECO:0000259" key="16">
    <source>
        <dbReference type="Pfam" id="PF07715"/>
    </source>
</evidence>
<evidence type="ECO:0000313" key="17">
    <source>
        <dbReference type="EMBL" id="AJA08286.1"/>
    </source>
</evidence>
<evidence type="ECO:0000256" key="14">
    <source>
        <dbReference type="SAM" id="SignalP"/>
    </source>
</evidence>
<protein>
    <submittedName>
        <fullName evidence="17">Outer membrane receptor protein</fullName>
    </submittedName>
</protein>
<evidence type="ECO:0000256" key="4">
    <source>
        <dbReference type="ARBA" id="ARBA00022496"/>
    </source>
</evidence>
<dbReference type="PROSITE" id="PS52016">
    <property type="entry name" value="TONB_DEPENDENT_REC_3"/>
    <property type="match status" value="1"/>
</dbReference>
<keyword evidence="10 11" id="KW-0998">Cell outer membrane</keyword>
<keyword evidence="4" id="KW-0410">Iron transport</keyword>
<evidence type="ECO:0000256" key="2">
    <source>
        <dbReference type="ARBA" id="ARBA00022448"/>
    </source>
</evidence>
<reference evidence="17 18" key="1">
    <citation type="journal article" date="2015" name="Int. J. Syst. Evol. Microbiol.">
        <title>Description of Sphingopyxis fribergensis sp. nov. - a soil bacterium with the ability to degrade styrene and phenylacetic acid.</title>
        <authorList>
            <person name="Oelschlagel M."/>
            <person name="Ruckert C."/>
            <person name="Kalinowski J."/>
            <person name="Schmidt G."/>
            <person name="Schlomann M."/>
            <person name="Tischler D."/>
        </authorList>
    </citation>
    <scope>NUCLEOTIDE SEQUENCE [LARGE SCALE GENOMIC DNA]</scope>
    <source>
        <strain evidence="17 18">Kp5.2</strain>
    </source>
</reference>
<keyword evidence="8 12" id="KW-0798">TonB box</keyword>
<keyword evidence="9 11" id="KW-0472">Membrane</keyword>
<dbReference type="InterPro" id="IPR036942">
    <property type="entry name" value="Beta-barrel_TonB_sf"/>
</dbReference>
<dbReference type="GO" id="GO:0009279">
    <property type="term" value="C:cell outer membrane"/>
    <property type="evidence" value="ECO:0007669"/>
    <property type="project" value="UniProtKB-SubCell"/>
</dbReference>
<proteinExistence type="inferred from homology"/>
<dbReference type="Pfam" id="PF00593">
    <property type="entry name" value="TonB_dep_Rec_b-barrel"/>
    <property type="match status" value="1"/>
</dbReference>
<dbReference type="HOGENOM" id="CLU_008287_15_1_5"/>
<dbReference type="AlphaFoldDB" id="A0A0A7PDV1"/>
<name>A0A0A7PDV1_9SPHN</name>
<dbReference type="KEGG" id="sphk:SKP52_06820"/>